<protein>
    <recommendedName>
        <fullName evidence="4">BZIP transcription factor 1</fullName>
    </recommendedName>
</protein>
<organism evidence="2 3">
    <name type="scientific">Phytophthora boehmeriae</name>
    <dbReference type="NCBI Taxonomy" id="109152"/>
    <lineage>
        <taxon>Eukaryota</taxon>
        <taxon>Sar</taxon>
        <taxon>Stramenopiles</taxon>
        <taxon>Oomycota</taxon>
        <taxon>Peronosporomycetes</taxon>
        <taxon>Peronosporales</taxon>
        <taxon>Peronosporaceae</taxon>
        <taxon>Phytophthora</taxon>
    </lineage>
</organism>
<reference evidence="2" key="1">
    <citation type="submission" date="2021-02" db="EMBL/GenBank/DDBJ databases">
        <authorList>
            <person name="Palmer J.M."/>
        </authorList>
    </citation>
    <scope>NUCLEOTIDE SEQUENCE</scope>
    <source>
        <strain evidence="2">SCRP23</strain>
    </source>
</reference>
<gene>
    <name evidence="2" type="ORF">PHYBOEH_010722</name>
</gene>
<dbReference type="Proteomes" id="UP000693981">
    <property type="component" value="Unassembled WGS sequence"/>
</dbReference>
<accession>A0A8T1X3Q3</accession>
<feature type="region of interest" description="Disordered" evidence="1">
    <location>
        <begin position="98"/>
        <end position="132"/>
    </location>
</feature>
<evidence type="ECO:0008006" key="4">
    <source>
        <dbReference type="Google" id="ProtNLM"/>
    </source>
</evidence>
<sequence>MASSYLHPPNSYALSDAIIGDVVERVHPHHTRYDAGNINVQKTHPLVPRDTRGTKISEAKDIISETVASKGSLGLLTQMLPSQLSGAGRGSFIGHKRLPSLDFSPNKKHKHTALDTVSLQSEQTPEPPKTRRERCRINQARYRNKQRKYGVDLEATIQTLKEDIYKLELQRQNIVRCTPTNETVWNVAAEYFRVFRYGYVAPQMGAEASNDIAVLTSPSASHSQLKFLQSTMTSDVTDGSLCGAEQILDNWRRVSLYHQDVNMQLLRLEKARGVEDALIARVSVSLTITENTLKCLYPHLVDNGQRSPLADKLLDQRLVMRGSVYFNWDQSTGRVARLESKVDMLTPMLRLLGNLEDVARVFDGAHIALECGLVVKEE</sequence>
<dbReference type="CDD" id="cd14686">
    <property type="entry name" value="bZIP"/>
    <property type="match status" value="1"/>
</dbReference>
<feature type="compositionally biased region" description="Polar residues" evidence="1">
    <location>
        <begin position="115"/>
        <end position="124"/>
    </location>
</feature>
<evidence type="ECO:0000313" key="2">
    <source>
        <dbReference type="EMBL" id="KAG7398673.1"/>
    </source>
</evidence>
<name>A0A8T1X3Q3_9STRA</name>
<keyword evidence="3" id="KW-1185">Reference proteome</keyword>
<dbReference type="AlphaFoldDB" id="A0A8T1X3Q3"/>
<evidence type="ECO:0000256" key="1">
    <source>
        <dbReference type="SAM" id="MobiDB-lite"/>
    </source>
</evidence>
<proteinExistence type="predicted"/>
<dbReference type="EMBL" id="JAGDFL010000075">
    <property type="protein sequence ID" value="KAG7398673.1"/>
    <property type="molecule type" value="Genomic_DNA"/>
</dbReference>
<evidence type="ECO:0000313" key="3">
    <source>
        <dbReference type="Proteomes" id="UP000693981"/>
    </source>
</evidence>
<dbReference type="OrthoDB" id="108791at2759"/>
<comment type="caution">
    <text evidence="2">The sequence shown here is derived from an EMBL/GenBank/DDBJ whole genome shotgun (WGS) entry which is preliminary data.</text>
</comment>